<name>A0ABR1YF20_9PEZI</name>
<gene>
    <name evidence="2" type="ORF">HDK90DRAFT_48493</name>
</gene>
<protein>
    <recommendedName>
        <fullName evidence="4">Transmembrane protein</fullName>
    </recommendedName>
</protein>
<sequence length="171" mass="20235">MPRYTPSPPPTYLPTFNATMIPNTNPPNRHNHTQPHDGRTNVQSIYPTSIFPSCNELCLCLCLSCTRDSCVESIFFFFFLFFIFFFFLRGYNGNANDDDDEHEEPEMTRCNASPKKGVWCYWQRLENRKEKYARERAVVSFAVWARQGRQVSRRRGLSGWMYSTVQYRWID</sequence>
<keyword evidence="1" id="KW-0812">Transmembrane</keyword>
<reference evidence="2 3" key="1">
    <citation type="submission" date="2024-04" db="EMBL/GenBank/DDBJ databases">
        <title>Phyllosticta paracitricarpa is synonymous to the EU quarantine fungus P. citricarpa based on phylogenomic analyses.</title>
        <authorList>
            <consortium name="Lawrence Berkeley National Laboratory"/>
            <person name="Van Ingen-Buijs V.A."/>
            <person name="Van Westerhoven A.C."/>
            <person name="Haridas S."/>
            <person name="Skiadas P."/>
            <person name="Martin F."/>
            <person name="Groenewald J.Z."/>
            <person name="Crous P.W."/>
            <person name="Seidl M.F."/>
        </authorList>
    </citation>
    <scope>NUCLEOTIDE SEQUENCE [LARGE SCALE GENOMIC DNA]</scope>
    <source>
        <strain evidence="2 3">CBS 123374</strain>
    </source>
</reference>
<evidence type="ECO:0008006" key="4">
    <source>
        <dbReference type="Google" id="ProtNLM"/>
    </source>
</evidence>
<evidence type="ECO:0000313" key="3">
    <source>
        <dbReference type="Proteomes" id="UP001492380"/>
    </source>
</evidence>
<comment type="caution">
    <text evidence="2">The sequence shown here is derived from an EMBL/GenBank/DDBJ whole genome shotgun (WGS) entry which is preliminary data.</text>
</comment>
<dbReference type="Proteomes" id="UP001492380">
    <property type="component" value="Unassembled WGS sequence"/>
</dbReference>
<evidence type="ECO:0000256" key="1">
    <source>
        <dbReference type="SAM" id="Phobius"/>
    </source>
</evidence>
<evidence type="ECO:0000313" key="2">
    <source>
        <dbReference type="EMBL" id="KAK8227118.1"/>
    </source>
</evidence>
<keyword evidence="1" id="KW-1133">Transmembrane helix</keyword>
<keyword evidence="3" id="KW-1185">Reference proteome</keyword>
<proteinExistence type="predicted"/>
<organism evidence="2 3">
    <name type="scientific">Phyllosticta capitalensis</name>
    <dbReference type="NCBI Taxonomy" id="121624"/>
    <lineage>
        <taxon>Eukaryota</taxon>
        <taxon>Fungi</taxon>
        <taxon>Dikarya</taxon>
        <taxon>Ascomycota</taxon>
        <taxon>Pezizomycotina</taxon>
        <taxon>Dothideomycetes</taxon>
        <taxon>Dothideomycetes incertae sedis</taxon>
        <taxon>Botryosphaeriales</taxon>
        <taxon>Phyllostictaceae</taxon>
        <taxon>Phyllosticta</taxon>
    </lineage>
</organism>
<dbReference type="EMBL" id="JBBWRZ010000010">
    <property type="protein sequence ID" value="KAK8227118.1"/>
    <property type="molecule type" value="Genomic_DNA"/>
</dbReference>
<keyword evidence="1" id="KW-0472">Membrane</keyword>
<feature type="transmembrane region" description="Helical" evidence="1">
    <location>
        <begin position="73"/>
        <end position="91"/>
    </location>
</feature>
<accession>A0ABR1YF20</accession>